<evidence type="ECO:0000259" key="3">
    <source>
        <dbReference type="Pfam" id="PF13511"/>
    </source>
</evidence>
<evidence type="ECO:0000313" key="4">
    <source>
        <dbReference type="EMBL" id="TWG33585.1"/>
    </source>
</evidence>
<dbReference type="InterPro" id="IPR025392">
    <property type="entry name" value="DUF4124"/>
</dbReference>
<dbReference type="GO" id="GO:0009055">
    <property type="term" value="F:electron transfer activity"/>
    <property type="evidence" value="ECO:0007669"/>
    <property type="project" value="TreeGrafter"/>
</dbReference>
<feature type="chain" id="PRO_5022080077" evidence="1">
    <location>
        <begin position="24"/>
        <end position="159"/>
    </location>
</feature>
<proteinExistence type="predicted"/>
<dbReference type="PROSITE" id="PS51354">
    <property type="entry name" value="GLUTAREDOXIN_2"/>
    <property type="match status" value="1"/>
</dbReference>
<organism evidence="4 5">
    <name type="scientific">Acidovorax delafieldii</name>
    <name type="common">Pseudomonas delafieldii</name>
    <dbReference type="NCBI Taxonomy" id="47920"/>
    <lineage>
        <taxon>Bacteria</taxon>
        <taxon>Pseudomonadati</taxon>
        <taxon>Pseudomonadota</taxon>
        <taxon>Betaproteobacteria</taxon>
        <taxon>Burkholderiales</taxon>
        <taxon>Comamonadaceae</taxon>
        <taxon>Acidovorax</taxon>
    </lineage>
</organism>
<feature type="signal peptide" evidence="1">
    <location>
        <begin position="1"/>
        <end position="23"/>
    </location>
</feature>
<dbReference type="GeneID" id="51112978"/>
<dbReference type="Gene3D" id="3.40.30.10">
    <property type="entry name" value="Glutaredoxin"/>
    <property type="match status" value="1"/>
</dbReference>
<dbReference type="RefSeq" id="WP_158641497.1">
    <property type="nucleotide sequence ID" value="NZ_VJWE01000017.1"/>
</dbReference>
<dbReference type="InterPro" id="IPR002109">
    <property type="entry name" value="Glutaredoxin"/>
</dbReference>
<sequence length="159" mass="16743">MRPFVRTLLTTLALAVVPLAANAQTLYKSVGTDGRVVYSDKPPTTGAVEKTMKLENLPVSVVPGAGPAPKTATPDTPQIAAPRGDVVLYMATWCGYCKAAKAYLASKGIAYRELDIDTPSGKAAFSQLGARGVPVLLTNGQKIAGFTPQAYDAVFMARR</sequence>
<dbReference type="AlphaFoldDB" id="A0A561XBT9"/>
<accession>A0A561XBT9</accession>
<dbReference type="PANTHER" id="PTHR34386:SF1">
    <property type="entry name" value="GLUTAREDOXIN-LIKE PROTEIN NRDH"/>
    <property type="match status" value="1"/>
</dbReference>
<reference evidence="4 5" key="1">
    <citation type="journal article" date="2015" name="Stand. Genomic Sci.">
        <title>Genomic Encyclopedia of Bacterial and Archaeal Type Strains, Phase III: the genomes of soil and plant-associated and newly described type strains.</title>
        <authorList>
            <person name="Whitman W.B."/>
            <person name="Woyke T."/>
            <person name="Klenk H.P."/>
            <person name="Zhou Y."/>
            <person name="Lilburn T.G."/>
            <person name="Beck B.J."/>
            <person name="De Vos P."/>
            <person name="Vandamme P."/>
            <person name="Eisen J.A."/>
            <person name="Garrity G."/>
            <person name="Hugenholtz P."/>
            <person name="Kyrpides N.C."/>
        </authorList>
    </citation>
    <scope>NUCLEOTIDE SEQUENCE [LARGE SCALE GENOMIC DNA]</scope>
    <source>
        <strain evidence="4 5">DSM 64</strain>
    </source>
</reference>
<evidence type="ECO:0000313" key="5">
    <source>
        <dbReference type="Proteomes" id="UP000321485"/>
    </source>
</evidence>
<feature type="domain" description="Glutaredoxin" evidence="2">
    <location>
        <begin position="86"/>
        <end position="142"/>
    </location>
</feature>
<dbReference type="InterPro" id="IPR036249">
    <property type="entry name" value="Thioredoxin-like_sf"/>
</dbReference>
<name>A0A561XBT9_ACIDE</name>
<dbReference type="GO" id="GO:0045454">
    <property type="term" value="P:cell redox homeostasis"/>
    <property type="evidence" value="ECO:0007669"/>
    <property type="project" value="TreeGrafter"/>
</dbReference>
<dbReference type="PANTHER" id="PTHR34386">
    <property type="entry name" value="GLUTAREDOXIN"/>
    <property type="match status" value="1"/>
</dbReference>
<keyword evidence="1" id="KW-0732">Signal</keyword>
<feature type="domain" description="DUF4124" evidence="3">
    <location>
        <begin position="14"/>
        <end position="63"/>
    </location>
</feature>
<evidence type="ECO:0000256" key="1">
    <source>
        <dbReference type="SAM" id="SignalP"/>
    </source>
</evidence>
<comment type="caution">
    <text evidence="4">The sequence shown here is derived from an EMBL/GenBank/DDBJ whole genome shotgun (WGS) entry which is preliminary data.</text>
</comment>
<gene>
    <name evidence="4" type="ORF">ATF69_3935</name>
</gene>
<dbReference type="Pfam" id="PF00462">
    <property type="entry name" value="Glutaredoxin"/>
    <property type="match status" value="1"/>
</dbReference>
<dbReference type="Proteomes" id="UP000321485">
    <property type="component" value="Unassembled WGS sequence"/>
</dbReference>
<dbReference type="InterPro" id="IPR051548">
    <property type="entry name" value="Grx-like_ET"/>
</dbReference>
<dbReference type="SUPFAM" id="SSF52833">
    <property type="entry name" value="Thioredoxin-like"/>
    <property type="match status" value="1"/>
</dbReference>
<dbReference type="Pfam" id="PF13511">
    <property type="entry name" value="DUF4124"/>
    <property type="match status" value="1"/>
</dbReference>
<dbReference type="EMBL" id="VJWE01000017">
    <property type="protein sequence ID" value="TWG33585.1"/>
    <property type="molecule type" value="Genomic_DNA"/>
</dbReference>
<protein>
    <submittedName>
        <fullName evidence="4">Glutaredoxin</fullName>
    </submittedName>
</protein>
<evidence type="ECO:0000259" key="2">
    <source>
        <dbReference type="Pfam" id="PF00462"/>
    </source>
</evidence>
<dbReference type="CDD" id="cd02976">
    <property type="entry name" value="NrdH"/>
    <property type="match status" value="1"/>
</dbReference>